<evidence type="ECO:0000259" key="1">
    <source>
        <dbReference type="Pfam" id="PF13472"/>
    </source>
</evidence>
<dbReference type="SUPFAM" id="SSF52266">
    <property type="entry name" value="SGNH hydrolase"/>
    <property type="match status" value="1"/>
</dbReference>
<dbReference type="Gene3D" id="3.40.50.1110">
    <property type="entry name" value="SGNH hydrolase"/>
    <property type="match status" value="1"/>
</dbReference>
<dbReference type="PANTHER" id="PTHR30383">
    <property type="entry name" value="THIOESTERASE 1/PROTEASE 1/LYSOPHOSPHOLIPASE L1"/>
    <property type="match status" value="1"/>
</dbReference>
<dbReference type="EMBL" id="SMFK01000005">
    <property type="protein sequence ID" value="TDD97104.1"/>
    <property type="molecule type" value="Genomic_DNA"/>
</dbReference>
<name>A0A4R5CIE3_9FLAO</name>
<dbReference type="Proteomes" id="UP000295479">
    <property type="component" value="Unassembled WGS sequence"/>
</dbReference>
<sequence length="212" mass="23833">MLGKLQAQDWPYLKKYQSENATLKSISSKQKRIVLMGDSITEFWSTIDPEFFESKSYINRGISGQTSPQMLIRFRADVIELKPSAVVILTGANDIAGNTGLSSLEMIMHNIISMVELAEKNQIKVILCSVLPANLFPWKINENPADTIILLNEMIRKYAGSKKTLYLDYYSDMVNKQKGMISTYSNDGVHPNKKGYEIMGPLLDSAIELTLT</sequence>
<gene>
    <name evidence="2" type="ORF">E0F76_10335</name>
</gene>
<evidence type="ECO:0000313" key="3">
    <source>
        <dbReference type="Proteomes" id="UP000295479"/>
    </source>
</evidence>
<keyword evidence="2" id="KW-0378">Hydrolase</keyword>
<dbReference type="Pfam" id="PF13472">
    <property type="entry name" value="Lipase_GDSL_2"/>
    <property type="match status" value="1"/>
</dbReference>
<proteinExistence type="predicted"/>
<dbReference type="AlphaFoldDB" id="A0A4R5CIE3"/>
<dbReference type="PANTHER" id="PTHR30383:SF5">
    <property type="entry name" value="SGNH HYDROLASE-TYPE ESTERASE DOMAIN-CONTAINING PROTEIN"/>
    <property type="match status" value="1"/>
</dbReference>
<evidence type="ECO:0000313" key="2">
    <source>
        <dbReference type="EMBL" id="TDD97104.1"/>
    </source>
</evidence>
<dbReference type="GO" id="GO:0004622">
    <property type="term" value="F:phosphatidylcholine lysophospholipase activity"/>
    <property type="evidence" value="ECO:0007669"/>
    <property type="project" value="TreeGrafter"/>
</dbReference>
<dbReference type="InterPro" id="IPR036514">
    <property type="entry name" value="SGNH_hydro_sf"/>
</dbReference>
<comment type="caution">
    <text evidence="2">The sequence shown here is derived from an EMBL/GenBank/DDBJ whole genome shotgun (WGS) entry which is preliminary data.</text>
</comment>
<reference evidence="2 3" key="1">
    <citation type="submission" date="2019-03" db="EMBL/GenBank/DDBJ databases">
        <title>Flavobacterium AR-3-4 sp. nov. isolated from arctic soil.</title>
        <authorList>
            <person name="Chaudhary D.K."/>
        </authorList>
    </citation>
    <scope>NUCLEOTIDE SEQUENCE [LARGE SCALE GENOMIC DNA]</scope>
    <source>
        <strain evidence="2 3">AR-3-4</strain>
    </source>
</reference>
<feature type="domain" description="SGNH hydrolase-type esterase" evidence="1">
    <location>
        <begin position="36"/>
        <end position="198"/>
    </location>
</feature>
<accession>A0A4R5CIE3</accession>
<dbReference type="CDD" id="cd04501">
    <property type="entry name" value="SGNH_hydrolase_like_4"/>
    <property type="match status" value="1"/>
</dbReference>
<dbReference type="InterPro" id="IPR051532">
    <property type="entry name" value="Ester_Hydrolysis_Enzymes"/>
</dbReference>
<protein>
    <submittedName>
        <fullName evidence="2">Acylhydrolase</fullName>
    </submittedName>
</protein>
<dbReference type="OrthoDB" id="9794725at2"/>
<keyword evidence="3" id="KW-1185">Reference proteome</keyword>
<dbReference type="InterPro" id="IPR013830">
    <property type="entry name" value="SGNH_hydro"/>
</dbReference>
<organism evidence="2 3">
    <name type="scientific">Flavobacterium cellulosilyticum</name>
    <dbReference type="NCBI Taxonomy" id="2541731"/>
    <lineage>
        <taxon>Bacteria</taxon>
        <taxon>Pseudomonadati</taxon>
        <taxon>Bacteroidota</taxon>
        <taxon>Flavobacteriia</taxon>
        <taxon>Flavobacteriales</taxon>
        <taxon>Flavobacteriaceae</taxon>
        <taxon>Flavobacterium</taxon>
    </lineage>
</organism>